<keyword evidence="3 6" id="KW-1133">Transmembrane helix</keyword>
<evidence type="ECO:0000313" key="7">
    <source>
        <dbReference type="EMBL" id="CAG5107128.1"/>
    </source>
</evidence>
<gene>
    <name evidence="7" type="ORF">HICCMSTLAB_LOCUS12600</name>
</gene>
<protein>
    <submittedName>
        <fullName evidence="7">Similar to timm23: Mitochondrial import inner membrane translocase subunit Tim23 (Danio rerio)</fullName>
    </submittedName>
</protein>
<accession>A0A8J2MZB2</accession>
<evidence type="ECO:0000313" key="8">
    <source>
        <dbReference type="Proteomes" id="UP000786811"/>
    </source>
</evidence>
<evidence type="ECO:0000256" key="2">
    <source>
        <dbReference type="ARBA" id="ARBA00022692"/>
    </source>
</evidence>
<feature type="transmembrane region" description="Helical" evidence="6">
    <location>
        <begin position="173"/>
        <end position="194"/>
    </location>
</feature>
<dbReference type="OrthoDB" id="159299at2759"/>
<keyword evidence="8" id="KW-1185">Reference proteome</keyword>
<evidence type="ECO:0000256" key="5">
    <source>
        <dbReference type="SAM" id="MobiDB-lite"/>
    </source>
</evidence>
<dbReference type="GO" id="GO:0005744">
    <property type="term" value="C:TIM23 mitochondrial import inner membrane translocase complex"/>
    <property type="evidence" value="ECO:0007669"/>
    <property type="project" value="TreeGrafter"/>
</dbReference>
<keyword evidence="2 6" id="KW-0812">Transmembrane</keyword>
<sequence>MMGFNNNDSNESSSTSDYSNENLDISLSSQRLTPYSPYLNFDPAFLPTNQPEFITSDGLVITDGAGRSRGRFELAFGQIGASCMIGAGIGGMRGFYRGLKATTMEGQTGKLRRTQLLNHVMKNGSSVANTLGVVCVMYSGIGVGLQLIRDTDDSINTMIAATCTGMLFKSTAGLPKCLMGGGVGLALASMYCLWNSRDSLTQLRHHNMNPA</sequence>
<organism evidence="7 8">
    <name type="scientific">Cotesia congregata</name>
    <name type="common">Parasitoid wasp</name>
    <name type="synonym">Apanteles congregatus</name>
    <dbReference type="NCBI Taxonomy" id="51543"/>
    <lineage>
        <taxon>Eukaryota</taxon>
        <taxon>Metazoa</taxon>
        <taxon>Ecdysozoa</taxon>
        <taxon>Arthropoda</taxon>
        <taxon>Hexapoda</taxon>
        <taxon>Insecta</taxon>
        <taxon>Pterygota</taxon>
        <taxon>Neoptera</taxon>
        <taxon>Endopterygota</taxon>
        <taxon>Hymenoptera</taxon>
        <taxon>Apocrita</taxon>
        <taxon>Ichneumonoidea</taxon>
        <taxon>Braconidae</taxon>
        <taxon>Microgastrinae</taxon>
        <taxon>Cotesia</taxon>
    </lineage>
</organism>
<dbReference type="InterPro" id="IPR045238">
    <property type="entry name" value="Tim23-like"/>
</dbReference>
<evidence type="ECO:0000256" key="6">
    <source>
        <dbReference type="SAM" id="Phobius"/>
    </source>
</evidence>
<comment type="caution">
    <text evidence="7">The sequence shown here is derived from an EMBL/GenBank/DDBJ whole genome shotgun (WGS) entry which is preliminary data.</text>
</comment>
<dbReference type="GO" id="GO:0008320">
    <property type="term" value="F:protein transmembrane transporter activity"/>
    <property type="evidence" value="ECO:0007669"/>
    <property type="project" value="TreeGrafter"/>
</dbReference>
<dbReference type="AlphaFoldDB" id="A0A8J2MZB2"/>
<dbReference type="PANTHER" id="PTHR15371">
    <property type="entry name" value="TIM23"/>
    <property type="match status" value="1"/>
</dbReference>
<dbReference type="PANTHER" id="PTHR15371:SF0">
    <property type="entry name" value="SD19278P"/>
    <property type="match status" value="1"/>
</dbReference>
<comment type="subcellular location">
    <subcellularLocation>
        <location evidence="1">Membrane</location>
        <topology evidence="1">Multi-pass membrane protein</topology>
    </subcellularLocation>
</comment>
<name>A0A8J2MZB2_COTCN</name>
<feature type="transmembrane region" description="Helical" evidence="6">
    <location>
        <begin position="127"/>
        <end position="148"/>
    </location>
</feature>
<evidence type="ECO:0000256" key="3">
    <source>
        <dbReference type="ARBA" id="ARBA00022989"/>
    </source>
</evidence>
<dbReference type="GO" id="GO:0030150">
    <property type="term" value="P:protein import into mitochondrial matrix"/>
    <property type="evidence" value="ECO:0007669"/>
    <property type="project" value="TreeGrafter"/>
</dbReference>
<dbReference type="Proteomes" id="UP000786811">
    <property type="component" value="Unassembled WGS sequence"/>
</dbReference>
<evidence type="ECO:0000256" key="4">
    <source>
        <dbReference type="ARBA" id="ARBA00023136"/>
    </source>
</evidence>
<proteinExistence type="predicted"/>
<feature type="region of interest" description="Disordered" evidence="5">
    <location>
        <begin position="1"/>
        <end position="21"/>
    </location>
</feature>
<dbReference type="Pfam" id="PF02466">
    <property type="entry name" value="Tim17"/>
    <property type="match status" value="1"/>
</dbReference>
<keyword evidence="4 6" id="KW-0472">Membrane</keyword>
<evidence type="ECO:0000256" key="1">
    <source>
        <dbReference type="ARBA" id="ARBA00004141"/>
    </source>
</evidence>
<reference evidence="7" key="1">
    <citation type="submission" date="2021-04" db="EMBL/GenBank/DDBJ databases">
        <authorList>
            <person name="Chebbi M.A.C M."/>
        </authorList>
    </citation>
    <scope>NUCLEOTIDE SEQUENCE</scope>
</reference>
<dbReference type="EMBL" id="CAJNRD030001124">
    <property type="protein sequence ID" value="CAG5107128.1"/>
    <property type="molecule type" value="Genomic_DNA"/>
</dbReference>